<dbReference type="RefSeq" id="WP_138488127.1">
    <property type="nucleotide sequence ID" value="NZ_JAFBWU010000003.1"/>
</dbReference>
<evidence type="ECO:0000256" key="1">
    <source>
        <dbReference type="SAM" id="MobiDB-lite"/>
    </source>
</evidence>
<dbReference type="EMBL" id="JAFBXE010000003">
    <property type="protein sequence ID" value="MBM2411989.1"/>
    <property type="molecule type" value="Genomic_DNA"/>
</dbReference>
<evidence type="ECO:0000313" key="5">
    <source>
        <dbReference type="Proteomes" id="UP000809440"/>
    </source>
</evidence>
<evidence type="ECO:0000313" key="3">
    <source>
        <dbReference type="EMBL" id="MBM2416657.1"/>
    </source>
</evidence>
<gene>
    <name evidence="2" type="ORF">JQX41_06745</name>
    <name evidence="3" type="ORF">JQX48_06750</name>
</gene>
<feature type="region of interest" description="Disordered" evidence="1">
    <location>
        <begin position="217"/>
        <end position="272"/>
    </location>
</feature>
<comment type="caution">
    <text evidence="2">The sequence shown here is derived from an EMBL/GenBank/DDBJ whole genome shotgun (WGS) entry which is preliminary data.</text>
</comment>
<reference evidence="2 5" key="1">
    <citation type="submission" date="2021-01" db="EMBL/GenBank/DDBJ databases">
        <title>Diatom-associated Roseobacters Show Island Model of Population Structure.</title>
        <authorList>
            <person name="Qu L."/>
            <person name="Feng X."/>
            <person name="Chen Y."/>
            <person name="Li L."/>
            <person name="Wang X."/>
            <person name="Hu Z."/>
            <person name="Wang H."/>
            <person name="Luo H."/>
        </authorList>
    </citation>
    <scope>NUCLEOTIDE SEQUENCE</scope>
    <source>
        <strain evidence="3 5">CC28-63</strain>
        <strain evidence="2">CC28-69</strain>
    </source>
</reference>
<keyword evidence="5" id="KW-1185">Reference proteome</keyword>
<organism evidence="2 4">
    <name type="scientific">Marivita cryptomonadis</name>
    <dbReference type="NCBI Taxonomy" id="505252"/>
    <lineage>
        <taxon>Bacteria</taxon>
        <taxon>Pseudomonadati</taxon>
        <taxon>Pseudomonadota</taxon>
        <taxon>Alphaproteobacteria</taxon>
        <taxon>Rhodobacterales</taxon>
        <taxon>Roseobacteraceae</taxon>
        <taxon>Marivita</taxon>
    </lineage>
</organism>
<dbReference type="Proteomes" id="UP000809440">
    <property type="component" value="Unassembled WGS sequence"/>
</dbReference>
<accession>A0A9Q2NQZ9</accession>
<dbReference type="AlphaFoldDB" id="A0A9Q2NQZ9"/>
<evidence type="ECO:0000313" key="4">
    <source>
        <dbReference type="Proteomes" id="UP000755667"/>
    </source>
</evidence>
<proteinExistence type="predicted"/>
<name>A0A9Q2NQZ9_9RHOB</name>
<feature type="compositionally biased region" description="Pro residues" evidence="1">
    <location>
        <begin position="247"/>
        <end position="265"/>
    </location>
</feature>
<dbReference type="EMBL" id="JAFBXF010000003">
    <property type="protein sequence ID" value="MBM2416657.1"/>
    <property type="molecule type" value="Genomic_DNA"/>
</dbReference>
<sequence>MSYAENMRKPNLAVTIITLRITFLGALSACTSTTASLDRLPYTNAPTIDFSDRSNRLIYIRNVPTSCKKADRIFPEKLEPTIGNIILLTGGLLIDRDLPLSNLASQAGSSGSFQSRATGRYFLELNSGNRNETLRYLSSLESSEIECVKDKLEELRRQLRVTAAYPFGAQIPTSAGPVQREQKIDELNQLISKMGSTARNFRTAYGQARASVIALTEPLRPSARPDLPISRTPEPAPNTQTPREPIDPLPPPNIPETSPTPPSIEPNPQSTESWNGVFEIIAGLLGNDCRVSRSTGCA</sequence>
<dbReference type="GeneID" id="62643558"/>
<dbReference type="Proteomes" id="UP000755667">
    <property type="component" value="Unassembled WGS sequence"/>
</dbReference>
<protein>
    <submittedName>
        <fullName evidence="2">Uncharacterized protein</fullName>
    </submittedName>
</protein>
<evidence type="ECO:0000313" key="2">
    <source>
        <dbReference type="EMBL" id="MBM2411989.1"/>
    </source>
</evidence>